<evidence type="ECO:0000313" key="2">
    <source>
        <dbReference type="Proteomes" id="UP000295264"/>
    </source>
</evidence>
<gene>
    <name evidence="1" type="ORF">DBR06_SOUSAS13010016</name>
</gene>
<reference evidence="1 2" key="1">
    <citation type="journal article" date="2018" name="Genomics">
        <title>Molecular footprints of inshore aquatic adaptation in Indo-Pacific humpback dolphin (Sousa chinensis).</title>
        <authorList>
            <person name="Ming Y."/>
            <person name="Jian J."/>
            <person name="Yu F."/>
            <person name="Yu X."/>
            <person name="Wang J."/>
            <person name="Liu W."/>
        </authorList>
    </citation>
    <scope>NUCLEOTIDE SEQUENCE [LARGE SCALE GENOMIC DNA]</scope>
    <source>
        <strain evidence="1">MY-2018</strain>
        <tissue evidence="1">Skin</tissue>
    </source>
</reference>
<organism evidence="1 2">
    <name type="scientific">Sousa chinensis</name>
    <name type="common">Indo-pacific humpbacked dolphin</name>
    <name type="synonym">Steno chinensis</name>
    <dbReference type="NCBI Taxonomy" id="103600"/>
    <lineage>
        <taxon>Eukaryota</taxon>
        <taxon>Metazoa</taxon>
        <taxon>Chordata</taxon>
        <taxon>Craniata</taxon>
        <taxon>Vertebrata</taxon>
        <taxon>Euteleostomi</taxon>
        <taxon>Mammalia</taxon>
        <taxon>Eutheria</taxon>
        <taxon>Laurasiatheria</taxon>
        <taxon>Artiodactyla</taxon>
        <taxon>Whippomorpha</taxon>
        <taxon>Cetacea</taxon>
        <taxon>Odontoceti</taxon>
        <taxon>Delphinidae</taxon>
        <taxon>Sousa</taxon>
    </lineage>
</organism>
<evidence type="ECO:0000313" key="1">
    <source>
        <dbReference type="EMBL" id="TEA42033.1"/>
    </source>
</evidence>
<dbReference type="Proteomes" id="UP000295264">
    <property type="component" value="Unassembled WGS sequence"/>
</dbReference>
<feature type="non-terminal residue" evidence="1">
    <location>
        <position position="83"/>
    </location>
</feature>
<proteinExistence type="predicted"/>
<comment type="caution">
    <text evidence="1">The sequence shown here is derived from an EMBL/GenBank/DDBJ whole genome shotgun (WGS) entry which is preliminary data.</text>
</comment>
<name>A0A484H2A3_SOUCH</name>
<sequence length="83" mass="9612">FQISLHWYAAFPFHLPLTPHTVKCRNNLISKYAKMSLYSVLIKLIVRCAFQLGVFDLQELESSARKASCNFTNITFKLWSLSD</sequence>
<dbReference type="EMBL" id="QWLN02000558">
    <property type="protein sequence ID" value="TEA42033.1"/>
    <property type="molecule type" value="Genomic_DNA"/>
</dbReference>
<dbReference type="AlphaFoldDB" id="A0A484H2A3"/>
<accession>A0A484H2A3</accession>
<protein>
    <submittedName>
        <fullName evidence="1">Uncharacterized protein</fullName>
    </submittedName>
</protein>
<feature type="non-terminal residue" evidence="1">
    <location>
        <position position="1"/>
    </location>
</feature>
<keyword evidence="2" id="KW-1185">Reference proteome</keyword>